<keyword evidence="6 10" id="KW-0378">Hydrolase</keyword>
<dbReference type="GO" id="GO:0003924">
    <property type="term" value="F:GTPase activity"/>
    <property type="evidence" value="ECO:0007669"/>
    <property type="project" value="UniProtKB-UniRule"/>
</dbReference>
<evidence type="ECO:0000256" key="3">
    <source>
        <dbReference type="ARBA" id="ARBA00022694"/>
    </source>
</evidence>
<feature type="binding site" evidence="10">
    <location>
        <position position="261"/>
    </location>
    <ligand>
        <name>Mg(2+)</name>
        <dbReference type="ChEBI" id="CHEBI:18420"/>
    </ligand>
</feature>
<evidence type="ECO:0000259" key="12">
    <source>
        <dbReference type="PROSITE" id="PS51709"/>
    </source>
</evidence>
<dbReference type="EMBL" id="CP016199">
    <property type="protein sequence ID" value="ASS37284.1"/>
    <property type="molecule type" value="Genomic_DNA"/>
</dbReference>
<dbReference type="FunFam" id="3.30.1360.120:FF:000003">
    <property type="entry name" value="tRNA modification GTPase MnmE"/>
    <property type="match status" value="1"/>
</dbReference>
<feature type="binding site" evidence="10">
    <location>
        <begin position="236"/>
        <end position="241"/>
    </location>
    <ligand>
        <name>GTP</name>
        <dbReference type="ChEBI" id="CHEBI:37565"/>
    </ligand>
</feature>
<evidence type="ECO:0000256" key="11">
    <source>
        <dbReference type="RuleBase" id="RU003313"/>
    </source>
</evidence>
<dbReference type="SUPFAM" id="SSF52540">
    <property type="entry name" value="P-loop containing nucleoside triphosphate hydrolases"/>
    <property type="match status" value="1"/>
</dbReference>
<dbReference type="NCBIfam" id="TIGR00231">
    <property type="entry name" value="small_GTP"/>
    <property type="match status" value="1"/>
</dbReference>
<dbReference type="FunFam" id="3.40.50.300:FF:001376">
    <property type="entry name" value="tRNA modification GTPase MnmE"/>
    <property type="match status" value="1"/>
</dbReference>
<feature type="binding site" evidence="10">
    <location>
        <position position="236"/>
    </location>
    <ligand>
        <name>K(+)</name>
        <dbReference type="ChEBI" id="CHEBI:29103"/>
    </ligand>
</feature>
<dbReference type="CDD" id="cd14858">
    <property type="entry name" value="TrmE_N"/>
    <property type="match status" value="1"/>
</dbReference>
<dbReference type="GO" id="GO:0002098">
    <property type="term" value="P:tRNA wobble uridine modification"/>
    <property type="evidence" value="ECO:0007669"/>
    <property type="project" value="TreeGrafter"/>
</dbReference>
<sequence length="467" mass="50584">MGSFRQTGEFMADTIAAIATPLGEGGVGIVRVSGPNSLSIMKSIYRECPDEVIPRHVYYGHAVDNQGIVIDDMVAIYMKAPHTFTGDDVVEFQAHGSNVSLRLILRSAISAGARIADPGEFTKNAFLNGRLDLSQAEAVIDLIKAKSEKPLSIASDQLNGSLGQEIASIRNNIKDVLAQMAVNIDFPDEDIEQVSYDEFVAELSKQQVRLDKLIKSSEFGKLAREGIKLALVGRTNVGKSSLMNGLLGDDRAIVTNIPGTTRDTIEESATIGGYPIVIVDTAGIRDTDDVIEQIGIERSKNEITIADLVIMVIDGSGSLEDEDFEIAQHIERKQVLLVVNKEDLGVAISESEIEKIQSILNCIGVVYTTVKTIEGIGKVREAIEHIFTEGIVKSDGGNIVTNERHKVALVRASESLAHGIELLDMNEPLEIAEIEAHDAFQVLGEIIGETASEEILDTVFSKFCLGK</sequence>
<evidence type="ECO:0000256" key="4">
    <source>
        <dbReference type="ARBA" id="ARBA00022723"/>
    </source>
</evidence>
<dbReference type="Pfam" id="PF12631">
    <property type="entry name" value="MnmE_helical"/>
    <property type="match status" value="1"/>
</dbReference>
<dbReference type="GO" id="GO:0046872">
    <property type="term" value="F:metal ion binding"/>
    <property type="evidence" value="ECO:0007669"/>
    <property type="project" value="UniProtKB-KW"/>
</dbReference>
<feature type="binding site" evidence="10">
    <location>
        <position position="240"/>
    </location>
    <ligand>
        <name>Mg(2+)</name>
        <dbReference type="ChEBI" id="CHEBI:18420"/>
    </ligand>
</feature>
<feature type="binding site" evidence="10">
    <location>
        <position position="130"/>
    </location>
    <ligand>
        <name>(6S)-5-formyl-5,6,7,8-tetrahydrofolate</name>
        <dbReference type="ChEBI" id="CHEBI:57457"/>
    </ligand>
</feature>
<keyword evidence="2 10" id="KW-0963">Cytoplasm</keyword>
<dbReference type="GO" id="GO:0005829">
    <property type="term" value="C:cytosol"/>
    <property type="evidence" value="ECO:0007669"/>
    <property type="project" value="TreeGrafter"/>
</dbReference>
<dbReference type="Pfam" id="PF01926">
    <property type="entry name" value="MMR_HSR1"/>
    <property type="match status" value="1"/>
</dbReference>
<dbReference type="GO" id="GO:0005525">
    <property type="term" value="F:GTP binding"/>
    <property type="evidence" value="ECO:0007669"/>
    <property type="project" value="UniProtKB-UniRule"/>
</dbReference>
<evidence type="ECO:0000256" key="2">
    <source>
        <dbReference type="ARBA" id="ARBA00022490"/>
    </source>
</evidence>
<feature type="binding site" evidence="10">
    <location>
        <begin position="280"/>
        <end position="283"/>
    </location>
    <ligand>
        <name>GTP</name>
        <dbReference type="ChEBI" id="CHEBI:37565"/>
    </ligand>
</feature>
<organism evidence="13 14">
    <name type="scientific">Mogibacterium pumilum</name>
    <dbReference type="NCBI Taxonomy" id="86332"/>
    <lineage>
        <taxon>Bacteria</taxon>
        <taxon>Bacillati</taxon>
        <taxon>Bacillota</taxon>
        <taxon>Clostridia</taxon>
        <taxon>Peptostreptococcales</taxon>
        <taxon>Anaerovoracaceae</taxon>
        <taxon>Mogibacterium</taxon>
    </lineage>
</organism>
<comment type="function">
    <text evidence="10">Exhibits a very high intrinsic GTPase hydrolysis rate. Involved in the addition of a carboxymethylaminomethyl (cmnm) group at the wobble position (U34) of certain tRNAs, forming tRNA-cmnm(5)s(2)U34.</text>
</comment>
<keyword evidence="9 10" id="KW-0342">GTP-binding</keyword>
<dbReference type="InterPro" id="IPR006073">
    <property type="entry name" value="GTP-bd"/>
</dbReference>
<dbReference type="NCBIfam" id="TIGR00450">
    <property type="entry name" value="mnmE_trmE_thdF"/>
    <property type="match status" value="1"/>
</dbReference>
<protein>
    <recommendedName>
        <fullName evidence="10">tRNA modification GTPase MnmE</fullName>
        <ecNumber evidence="10">3.6.-.-</ecNumber>
    </recommendedName>
</protein>
<dbReference type="GO" id="GO:0042802">
    <property type="term" value="F:identical protein binding"/>
    <property type="evidence" value="ECO:0007669"/>
    <property type="project" value="UniProtKB-ARBA"/>
</dbReference>
<accession>A0A223AQN4</accession>
<gene>
    <name evidence="10" type="primary">mnmE</name>
    <name evidence="10" type="synonym">trmE</name>
    <name evidence="13" type="ORF">AXF17_01570</name>
</gene>
<feature type="binding site" evidence="10">
    <location>
        <position position="260"/>
    </location>
    <ligand>
        <name>K(+)</name>
        <dbReference type="ChEBI" id="CHEBI:29103"/>
    </ligand>
</feature>
<keyword evidence="8 10" id="KW-0630">Potassium</keyword>
<evidence type="ECO:0000313" key="14">
    <source>
        <dbReference type="Proteomes" id="UP000214689"/>
    </source>
</evidence>
<evidence type="ECO:0000256" key="10">
    <source>
        <dbReference type="HAMAP-Rule" id="MF_00379"/>
    </source>
</evidence>
<dbReference type="Pfam" id="PF10396">
    <property type="entry name" value="TrmE_N"/>
    <property type="match status" value="1"/>
</dbReference>
<keyword evidence="4 10" id="KW-0479">Metal-binding</keyword>
<feature type="domain" description="TrmE-type G" evidence="12">
    <location>
        <begin position="226"/>
        <end position="388"/>
    </location>
</feature>
<feature type="binding site" evidence="10">
    <location>
        <position position="255"/>
    </location>
    <ligand>
        <name>K(+)</name>
        <dbReference type="ChEBI" id="CHEBI:29103"/>
    </ligand>
</feature>
<dbReference type="InterPro" id="IPR027266">
    <property type="entry name" value="TrmE/GcvT-like"/>
</dbReference>
<dbReference type="PANTHER" id="PTHR42714:SF2">
    <property type="entry name" value="TRNA MODIFICATION GTPASE GTPBP3, MITOCHONDRIAL"/>
    <property type="match status" value="1"/>
</dbReference>
<reference evidence="14" key="1">
    <citation type="submission" date="2016-05" db="EMBL/GenBank/DDBJ databases">
        <authorList>
            <person name="Holder M.E."/>
            <person name="Ajami N.J."/>
            <person name="Petrosino J.F."/>
        </authorList>
    </citation>
    <scope>NUCLEOTIDE SEQUENCE [LARGE SCALE GENOMIC DNA]</scope>
    <source>
        <strain evidence="14">ATCC 700696</strain>
    </source>
</reference>
<comment type="cofactor">
    <cofactor evidence="10">
        <name>K(+)</name>
        <dbReference type="ChEBI" id="CHEBI:29103"/>
    </cofactor>
    <text evidence="10">Binds 1 potassium ion per subunit.</text>
</comment>
<evidence type="ECO:0000256" key="5">
    <source>
        <dbReference type="ARBA" id="ARBA00022741"/>
    </source>
</evidence>
<feature type="binding site" evidence="10">
    <location>
        <begin position="255"/>
        <end position="261"/>
    </location>
    <ligand>
        <name>GTP</name>
        <dbReference type="ChEBI" id="CHEBI:37565"/>
    </ligand>
</feature>
<dbReference type="AlphaFoldDB" id="A0A223AQN4"/>
<dbReference type="Gene3D" id="3.40.50.300">
    <property type="entry name" value="P-loop containing nucleotide triphosphate hydrolases"/>
    <property type="match status" value="1"/>
</dbReference>
<name>A0A223AQN4_9FIRM</name>
<dbReference type="InterPro" id="IPR004520">
    <property type="entry name" value="GTPase_MnmE"/>
</dbReference>
<dbReference type="Proteomes" id="UP000214689">
    <property type="component" value="Chromosome"/>
</dbReference>
<feature type="binding site" evidence="10">
    <location>
        <position position="257"/>
    </location>
    <ligand>
        <name>K(+)</name>
        <dbReference type="ChEBI" id="CHEBI:29103"/>
    </ligand>
</feature>
<comment type="similarity">
    <text evidence="1 10 11">Belongs to the TRAFAC class TrmE-Era-EngA-EngB-Septin-like GTPase superfamily. TrmE GTPase family.</text>
</comment>
<keyword evidence="3 10" id="KW-0819">tRNA processing</keyword>
<comment type="subunit">
    <text evidence="10">Homodimer. Heterotetramer of two MnmE and two MnmG subunits.</text>
</comment>
<dbReference type="InterPro" id="IPR027368">
    <property type="entry name" value="MnmE_dom2"/>
</dbReference>
<keyword evidence="5 10" id="KW-0547">Nucleotide-binding</keyword>
<dbReference type="PANTHER" id="PTHR42714">
    <property type="entry name" value="TRNA MODIFICATION GTPASE GTPBP3"/>
    <property type="match status" value="1"/>
</dbReference>
<dbReference type="GO" id="GO:0030488">
    <property type="term" value="P:tRNA methylation"/>
    <property type="evidence" value="ECO:0007669"/>
    <property type="project" value="TreeGrafter"/>
</dbReference>
<evidence type="ECO:0000256" key="7">
    <source>
        <dbReference type="ARBA" id="ARBA00022842"/>
    </source>
</evidence>
<evidence type="ECO:0000256" key="8">
    <source>
        <dbReference type="ARBA" id="ARBA00022958"/>
    </source>
</evidence>
<proteinExistence type="inferred from homology"/>
<dbReference type="InterPro" id="IPR031168">
    <property type="entry name" value="G_TrmE"/>
</dbReference>
<dbReference type="InterPro" id="IPR027417">
    <property type="entry name" value="P-loop_NTPase"/>
</dbReference>
<evidence type="ECO:0000256" key="6">
    <source>
        <dbReference type="ARBA" id="ARBA00022801"/>
    </source>
</evidence>
<dbReference type="CDD" id="cd04164">
    <property type="entry name" value="trmE"/>
    <property type="match status" value="1"/>
</dbReference>
<feature type="binding site" evidence="10">
    <location>
        <position position="91"/>
    </location>
    <ligand>
        <name>(6S)-5-formyl-5,6,7,8-tetrahydrofolate</name>
        <dbReference type="ChEBI" id="CHEBI:57457"/>
    </ligand>
</feature>
<dbReference type="SUPFAM" id="SSF116878">
    <property type="entry name" value="TrmE connector domain"/>
    <property type="match status" value="1"/>
</dbReference>
<dbReference type="Gene3D" id="3.30.1360.120">
    <property type="entry name" value="Probable tRNA modification gtpase trme, domain 1"/>
    <property type="match status" value="1"/>
</dbReference>
<dbReference type="Gene3D" id="1.20.120.430">
    <property type="entry name" value="tRNA modification GTPase MnmE domain 2"/>
    <property type="match status" value="1"/>
</dbReference>
<keyword evidence="14" id="KW-1185">Reference proteome</keyword>
<comment type="caution">
    <text evidence="10">Lacks conserved residue(s) required for the propagation of feature annotation.</text>
</comment>
<dbReference type="InterPro" id="IPR025867">
    <property type="entry name" value="MnmE_helical"/>
</dbReference>
<feature type="binding site" evidence="10">
    <location>
        <position position="467"/>
    </location>
    <ligand>
        <name>(6S)-5-formyl-5,6,7,8-tetrahydrofolate</name>
        <dbReference type="ChEBI" id="CHEBI:57457"/>
    </ligand>
</feature>
<evidence type="ECO:0000256" key="1">
    <source>
        <dbReference type="ARBA" id="ARBA00011043"/>
    </source>
</evidence>
<dbReference type="InterPro" id="IPR005225">
    <property type="entry name" value="Small_GTP-bd"/>
</dbReference>
<dbReference type="HAMAP" id="MF_00379">
    <property type="entry name" value="GTPase_MnmE"/>
    <property type="match status" value="1"/>
</dbReference>
<dbReference type="PROSITE" id="PS51709">
    <property type="entry name" value="G_TRME"/>
    <property type="match status" value="1"/>
</dbReference>
<evidence type="ECO:0000256" key="9">
    <source>
        <dbReference type="ARBA" id="ARBA00023134"/>
    </source>
</evidence>
<feature type="binding site" evidence="10">
    <location>
        <position position="31"/>
    </location>
    <ligand>
        <name>(6S)-5-formyl-5,6,7,8-tetrahydrofolate</name>
        <dbReference type="ChEBI" id="CHEBI:57457"/>
    </ligand>
</feature>
<keyword evidence="7 10" id="KW-0460">Magnesium</keyword>
<comment type="subcellular location">
    <subcellularLocation>
        <location evidence="10">Cytoplasm</location>
    </subcellularLocation>
</comment>
<dbReference type="EC" id="3.6.-.-" evidence="10"/>
<dbReference type="InterPro" id="IPR018948">
    <property type="entry name" value="GTP-bd_TrmE_N"/>
</dbReference>
<evidence type="ECO:0000313" key="13">
    <source>
        <dbReference type="EMBL" id="ASS37284.1"/>
    </source>
</evidence>